<dbReference type="AlphaFoldDB" id="A0AAV5K6B2"/>
<dbReference type="EMBL" id="BPVZ01000054">
    <property type="protein sequence ID" value="GKV20120.1"/>
    <property type="molecule type" value="Genomic_DNA"/>
</dbReference>
<gene>
    <name evidence="1" type="ORF">SLEP1_g30283</name>
</gene>
<name>A0AAV5K6B2_9ROSI</name>
<organism evidence="1 2">
    <name type="scientific">Rubroshorea leprosula</name>
    <dbReference type="NCBI Taxonomy" id="152421"/>
    <lineage>
        <taxon>Eukaryota</taxon>
        <taxon>Viridiplantae</taxon>
        <taxon>Streptophyta</taxon>
        <taxon>Embryophyta</taxon>
        <taxon>Tracheophyta</taxon>
        <taxon>Spermatophyta</taxon>
        <taxon>Magnoliopsida</taxon>
        <taxon>eudicotyledons</taxon>
        <taxon>Gunneridae</taxon>
        <taxon>Pentapetalae</taxon>
        <taxon>rosids</taxon>
        <taxon>malvids</taxon>
        <taxon>Malvales</taxon>
        <taxon>Dipterocarpaceae</taxon>
        <taxon>Rubroshorea</taxon>
    </lineage>
</organism>
<reference evidence="1 2" key="1">
    <citation type="journal article" date="2021" name="Commun. Biol.">
        <title>The genome of Shorea leprosula (Dipterocarpaceae) highlights the ecological relevance of drought in aseasonal tropical rainforests.</title>
        <authorList>
            <person name="Ng K.K.S."/>
            <person name="Kobayashi M.J."/>
            <person name="Fawcett J.A."/>
            <person name="Hatakeyama M."/>
            <person name="Paape T."/>
            <person name="Ng C.H."/>
            <person name="Ang C.C."/>
            <person name="Tnah L.H."/>
            <person name="Lee C.T."/>
            <person name="Nishiyama T."/>
            <person name="Sese J."/>
            <person name="O'Brien M.J."/>
            <person name="Copetti D."/>
            <person name="Mohd Noor M.I."/>
            <person name="Ong R.C."/>
            <person name="Putra M."/>
            <person name="Sireger I.Z."/>
            <person name="Indrioko S."/>
            <person name="Kosugi Y."/>
            <person name="Izuno A."/>
            <person name="Isagi Y."/>
            <person name="Lee S.L."/>
            <person name="Shimizu K.K."/>
        </authorList>
    </citation>
    <scope>NUCLEOTIDE SEQUENCE [LARGE SCALE GENOMIC DNA]</scope>
    <source>
        <strain evidence="1">214</strain>
    </source>
</reference>
<dbReference type="Proteomes" id="UP001054252">
    <property type="component" value="Unassembled WGS sequence"/>
</dbReference>
<sequence length="65" mass="7383">MSCPSRKFHRKRQAPPGCGRKSGLCSFLLQLATILYLKDLDSTAKIRRRLFKVRSGCRGGDELEE</sequence>
<evidence type="ECO:0000313" key="2">
    <source>
        <dbReference type="Proteomes" id="UP001054252"/>
    </source>
</evidence>
<accession>A0AAV5K6B2</accession>
<keyword evidence="2" id="KW-1185">Reference proteome</keyword>
<evidence type="ECO:0000313" key="1">
    <source>
        <dbReference type="EMBL" id="GKV20120.1"/>
    </source>
</evidence>
<proteinExistence type="predicted"/>
<protein>
    <submittedName>
        <fullName evidence="1">Uncharacterized protein</fullName>
    </submittedName>
</protein>
<comment type="caution">
    <text evidence="1">The sequence shown here is derived from an EMBL/GenBank/DDBJ whole genome shotgun (WGS) entry which is preliminary data.</text>
</comment>